<protein>
    <submittedName>
        <fullName evidence="1">Uncharacterized protein</fullName>
    </submittedName>
</protein>
<dbReference type="EMBL" id="JAFKCT010000004">
    <property type="protein sequence ID" value="MBN7811741.1"/>
    <property type="molecule type" value="Genomic_DNA"/>
</dbReference>
<keyword evidence="2" id="KW-1185">Reference proteome</keyword>
<evidence type="ECO:0000313" key="2">
    <source>
        <dbReference type="Proteomes" id="UP000664317"/>
    </source>
</evidence>
<evidence type="ECO:0000313" key="1">
    <source>
        <dbReference type="EMBL" id="MBN7811741.1"/>
    </source>
</evidence>
<sequence length="194" mass="22284">MVYVRVIILLMTIHLHSICKGQSIINEGLEACVEHRTVEIFKDVYGENSQMGVYEMASLVEGEFKSEGFLNNVTKEDYLRLVEYIYSNKRSFYENDLIREFSGISGLLITSIVIDCPYEIVVKERNKLNSSLVLQLSNASELQASGYEKEAVIDYIDGIDEIDFSRMVYRAPVIVILLFHLENVFRDFSELGEK</sequence>
<organism evidence="1 2">
    <name type="scientific">Algoriphagus oliviformis</name>
    <dbReference type="NCBI Taxonomy" id="2811231"/>
    <lineage>
        <taxon>Bacteria</taxon>
        <taxon>Pseudomonadati</taxon>
        <taxon>Bacteroidota</taxon>
        <taxon>Cytophagia</taxon>
        <taxon>Cytophagales</taxon>
        <taxon>Cyclobacteriaceae</taxon>
        <taxon>Algoriphagus</taxon>
    </lineage>
</organism>
<proteinExistence type="predicted"/>
<gene>
    <name evidence="1" type="ORF">J0A68_12335</name>
</gene>
<name>A0ABS3C6G0_9BACT</name>
<comment type="caution">
    <text evidence="1">The sequence shown here is derived from an EMBL/GenBank/DDBJ whole genome shotgun (WGS) entry which is preliminary data.</text>
</comment>
<reference evidence="1 2" key="1">
    <citation type="submission" date="2021-03" db="EMBL/GenBank/DDBJ databases">
        <title>novel species isolated from a fishpond in China.</title>
        <authorList>
            <person name="Lu H."/>
            <person name="Cai Z."/>
        </authorList>
    </citation>
    <scope>NUCLEOTIDE SEQUENCE [LARGE SCALE GENOMIC DNA]</scope>
    <source>
        <strain evidence="1 2">H41</strain>
    </source>
</reference>
<dbReference type="RefSeq" id="WP_206578511.1">
    <property type="nucleotide sequence ID" value="NZ_JAFKCT010000004.1"/>
</dbReference>
<accession>A0ABS3C6G0</accession>
<dbReference type="Proteomes" id="UP000664317">
    <property type="component" value="Unassembled WGS sequence"/>
</dbReference>